<feature type="domain" description="Cyclin C-terminal" evidence="7">
    <location>
        <begin position="437"/>
        <end position="556"/>
    </location>
</feature>
<dbReference type="InterPro" id="IPR036915">
    <property type="entry name" value="Cyclin-like_sf"/>
</dbReference>
<evidence type="ECO:0000256" key="5">
    <source>
        <dbReference type="SAM" id="MobiDB-lite"/>
    </source>
</evidence>
<dbReference type="Pfam" id="PF00134">
    <property type="entry name" value="Cyclin_N"/>
    <property type="match status" value="1"/>
</dbReference>
<dbReference type="STRING" id="158441.A0A226E3C5"/>
<gene>
    <name evidence="8" type="ORF">Fcan01_13705</name>
</gene>
<keyword evidence="3" id="KW-0131">Cell cycle</keyword>
<dbReference type="CDD" id="cd20505">
    <property type="entry name" value="CYCLIN_CCNA_rpt2"/>
    <property type="match status" value="1"/>
</dbReference>
<dbReference type="Gene3D" id="1.10.472.10">
    <property type="entry name" value="Cyclin-like"/>
    <property type="match status" value="2"/>
</dbReference>
<evidence type="ECO:0000259" key="6">
    <source>
        <dbReference type="SMART" id="SM00385"/>
    </source>
</evidence>
<accession>A0A226E3C5</accession>
<dbReference type="EMBL" id="LNIX01000007">
    <property type="protein sequence ID" value="OXA51524.1"/>
    <property type="molecule type" value="Genomic_DNA"/>
</dbReference>
<sequence>MSENGSPVRRKRPSPRKHPYERAFGGGAATSEENGPSAALSSAMGARFPLKTAAAVTSSSSSSSNFTTVTIMGGKIRSPLKNIQGSSAAQKVGKGASPIKKVNTVQSNIVRSPLKKIQPIGQAQSNQPKPQFPLFHQQAKQQKHAAINIYTEVEDKDESMALVAPPVAPTATITSATAAQNKSAAPTFASLFRTTHDEPDEAKIQVEEKDEGDETLSWNPFQSINIMGGVLGQLQPHGLNSSFSEKFESRLGINSDPKVKDLELAVTNDENVAKGNNEPSLRFTMGGLCRGVLTERLTPLFQCGEYVGNILRYWGQMEAKFRIKWDYMDRHEGISHVMRTILIDWIVEVVSEYDLTEESLHLTVNYIDRFLSKMNVKRTKLQLVGATAVFIAAKFEEMTPPEVSDLVYVTDEAYTKNEILEMEKCMLTCLEFDLMMPTAHSFGVAYCSLLNLGDPGRSLVSYLVDLSLMEGNVFLKYVPSIVAGSAVALARFVFHNKFYDADLRRYCRHRKRTLIPCVRDLHEAFFMAPTKGQTSLYEKYQAVRYCSIGDALIPHNGPWDEQTQ</sequence>
<keyword evidence="2 4" id="KW-0195">Cyclin</keyword>
<dbReference type="SUPFAM" id="SSF47954">
    <property type="entry name" value="Cyclin-like"/>
    <property type="match status" value="2"/>
</dbReference>
<keyword evidence="9" id="KW-1185">Reference proteome</keyword>
<dbReference type="CDD" id="cd20507">
    <property type="entry name" value="CYCLIN_CCNB1-like_rpt1"/>
    <property type="match status" value="1"/>
</dbReference>
<evidence type="ECO:0000256" key="2">
    <source>
        <dbReference type="ARBA" id="ARBA00023127"/>
    </source>
</evidence>
<comment type="caution">
    <text evidence="8">The sequence shown here is derived from an EMBL/GenBank/DDBJ whole genome shotgun (WGS) entry which is preliminary data.</text>
</comment>
<comment type="similarity">
    <text evidence="4">Belongs to the cyclin family.</text>
</comment>
<feature type="domain" description="Cyclin-like" evidence="6">
    <location>
        <begin position="344"/>
        <end position="428"/>
    </location>
</feature>
<dbReference type="InterPro" id="IPR004367">
    <property type="entry name" value="Cyclin_C-dom"/>
</dbReference>
<reference evidence="8 9" key="1">
    <citation type="submission" date="2015-12" db="EMBL/GenBank/DDBJ databases">
        <title>The genome of Folsomia candida.</title>
        <authorList>
            <person name="Faddeeva A."/>
            <person name="Derks M.F."/>
            <person name="Anvar Y."/>
            <person name="Smit S."/>
            <person name="Van Straalen N."/>
            <person name="Roelofs D."/>
        </authorList>
    </citation>
    <scope>NUCLEOTIDE SEQUENCE [LARGE SCALE GENOMIC DNA]</scope>
    <source>
        <strain evidence="8 9">VU population</strain>
        <tissue evidence="8">Whole body</tissue>
    </source>
</reference>
<dbReference type="AlphaFoldDB" id="A0A226E3C5"/>
<dbReference type="Pfam" id="PF02984">
    <property type="entry name" value="Cyclin_C"/>
    <property type="match status" value="1"/>
</dbReference>
<dbReference type="SMART" id="SM01332">
    <property type="entry name" value="Cyclin_C"/>
    <property type="match status" value="1"/>
</dbReference>
<evidence type="ECO:0000256" key="3">
    <source>
        <dbReference type="ARBA" id="ARBA00023306"/>
    </source>
</evidence>
<dbReference type="PROSITE" id="PS00292">
    <property type="entry name" value="CYCLINS"/>
    <property type="match status" value="1"/>
</dbReference>
<name>A0A226E3C5_FOLCA</name>
<feature type="region of interest" description="Disordered" evidence="5">
    <location>
        <begin position="1"/>
        <end position="40"/>
    </location>
</feature>
<dbReference type="OrthoDB" id="5590282at2759"/>
<feature type="compositionally biased region" description="Basic residues" evidence="5">
    <location>
        <begin position="8"/>
        <end position="19"/>
    </location>
</feature>
<evidence type="ECO:0000256" key="1">
    <source>
        <dbReference type="ARBA" id="ARBA00022618"/>
    </source>
</evidence>
<dbReference type="GO" id="GO:0051301">
    <property type="term" value="P:cell division"/>
    <property type="evidence" value="ECO:0007669"/>
    <property type="project" value="UniProtKB-KW"/>
</dbReference>
<dbReference type="GO" id="GO:0000278">
    <property type="term" value="P:mitotic cell cycle"/>
    <property type="evidence" value="ECO:0007669"/>
    <property type="project" value="UniProtKB-ARBA"/>
</dbReference>
<dbReference type="InterPro" id="IPR048258">
    <property type="entry name" value="Cyclins_cyclin-box"/>
</dbReference>
<dbReference type="InterPro" id="IPR006671">
    <property type="entry name" value="Cyclin_N"/>
</dbReference>
<dbReference type="InterPro" id="IPR013763">
    <property type="entry name" value="Cyclin-like_dom"/>
</dbReference>
<organism evidence="8 9">
    <name type="scientific">Folsomia candida</name>
    <name type="common">Springtail</name>
    <dbReference type="NCBI Taxonomy" id="158441"/>
    <lineage>
        <taxon>Eukaryota</taxon>
        <taxon>Metazoa</taxon>
        <taxon>Ecdysozoa</taxon>
        <taxon>Arthropoda</taxon>
        <taxon>Hexapoda</taxon>
        <taxon>Collembola</taxon>
        <taxon>Entomobryomorpha</taxon>
        <taxon>Isotomoidea</taxon>
        <taxon>Isotomidae</taxon>
        <taxon>Proisotominae</taxon>
        <taxon>Folsomia</taxon>
    </lineage>
</organism>
<evidence type="ECO:0000256" key="4">
    <source>
        <dbReference type="RuleBase" id="RU000383"/>
    </source>
</evidence>
<protein>
    <submittedName>
        <fullName evidence="8">Cyclin-A2</fullName>
    </submittedName>
</protein>
<dbReference type="SMART" id="SM00385">
    <property type="entry name" value="CYCLIN"/>
    <property type="match status" value="2"/>
</dbReference>
<evidence type="ECO:0000313" key="8">
    <source>
        <dbReference type="EMBL" id="OXA51524.1"/>
    </source>
</evidence>
<dbReference type="PANTHER" id="PTHR10177">
    <property type="entry name" value="CYCLINS"/>
    <property type="match status" value="1"/>
</dbReference>
<evidence type="ECO:0000259" key="7">
    <source>
        <dbReference type="SMART" id="SM01332"/>
    </source>
</evidence>
<keyword evidence="1" id="KW-0132">Cell division</keyword>
<proteinExistence type="inferred from homology"/>
<evidence type="ECO:0000313" key="9">
    <source>
        <dbReference type="Proteomes" id="UP000198287"/>
    </source>
</evidence>
<dbReference type="FunFam" id="1.10.472.10:FF:000001">
    <property type="entry name" value="G2/mitotic-specific cyclin"/>
    <property type="match status" value="1"/>
</dbReference>
<dbReference type="InterPro" id="IPR039361">
    <property type="entry name" value="Cyclin"/>
</dbReference>
<feature type="domain" description="Cyclin-like" evidence="6">
    <location>
        <begin position="441"/>
        <end position="523"/>
    </location>
</feature>
<dbReference type="Proteomes" id="UP000198287">
    <property type="component" value="Unassembled WGS sequence"/>
</dbReference>